<dbReference type="EMBL" id="CAXITT010000445">
    <property type="protein sequence ID" value="CAL1541658.1"/>
    <property type="molecule type" value="Genomic_DNA"/>
</dbReference>
<evidence type="ECO:0000313" key="4">
    <source>
        <dbReference type="EMBL" id="CAL1541658.1"/>
    </source>
</evidence>
<dbReference type="InterPro" id="IPR011992">
    <property type="entry name" value="EF-hand-dom_pair"/>
</dbReference>
<name>A0AAV2I7X2_LYMST</name>
<proteinExistence type="predicted"/>
<evidence type="ECO:0000256" key="2">
    <source>
        <dbReference type="SAM" id="SignalP"/>
    </source>
</evidence>
<evidence type="ECO:0000313" key="5">
    <source>
        <dbReference type="Proteomes" id="UP001497497"/>
    </source>
</evidence>
<dbReference type="Proteomes" id="UP001497497">
    <property type="component" value="Unassembled WGS sequence"/>
</dbReference>
<dbReference type="AlphaFoldDB" id="A0AAV2I7X2"/>
<dbReference type="Pfam" id="PF13202">
    <property type="entry name" value="EF-hand_5"/>
    <property type="match status" value="3"/>
</dbReference>
<keyword evidence="5" id="KW-1185">Reference proteome</keyword>
<comment type="caution">
    <text evidence="4">The sequence shown here is derived from an EMBL/GenBank/DDBJ whole genome shotgun (WGS) entry which is preliminary data.</text>
</comment>
<evidence type="ECO:0000259" key="3">
    <source>
        <dbReference type="PROSITE" id="PS50222"/>
    </source>
</evidence>
<gene>
    <name evidence="4" type="ORF">GSLYS_00015264001</name>
</gene>
<sequence>MLYLVTILICLTALTQCQIPDINAVAADAFKQVDTDADGYIVRGELNHYFATYDLNHDGRVSRQEYTNHILDNYGHDPQLRHLLHSLYDGLDVNNDHHLDNVDYNRAFTVADHNGDNLVTPAEFTRWFSDGVQAAAAGLK</sequence>
<dbReference type="PROSITE" id="PS00018">
    <property type="entry name" value="EF_HAND_1"/>
    <property type="match status" value="2"/>
</dbReference>
<reference evidence="4 5" key="1">
    <citation type="submission" date="2024-04" db="EMBL/GenBank/DDBJ databases">
        <authorList>
            <consortium name="Genoscope - CEA"/>
            <person name="William W."/>
        </authorList>
    </citation>
    <scope>NUCLEOTIDE SEQUENCE [LARGE SCALE GENOMIC DNA]</scope>
</reference>
<dbReference type="InterPro" id="IPR018247">
    <property type="entry name" value="EF_Hand_1_Ca_BS"/>
</dbReference>
<feature type="domain" description="EF-hand" evidence="3">
    <location>
        <begin position="41"/>
        <end position="76"/>
    </location>
</feature>
<keyword evidence="2" id="KW-0732">Signal</keyword>
<keyword evidence="1" id="KW-0106">Calcium</keyword>
<dbReference type="GO" id="GO:0005509">
    <property type="term" value="F:calcium ion binding"/>
    <property type="evidence" value="ECO:0007669"/>
    <property type="project" value="InterPro"/>
</dbReference>
<protein>
    <recommendedName>
        <fullName evidence="3">EF-hand domain-containing protein</fullName>
    </recommendedName>
</protein>
<evidence type="ECO:0000256" key="1">
    <source>
        <dbReference type="ARBA" id="ARBA00022837"/>
    </source>
</evidence>
<dbReference type="Gene3D" id="1.10.238.10">
    <property type="entry name" value="EF-hand"/>
    <property type="match status" value="1"/>
</dbReference>
<dbReference type="SUPFAM" id="SSF47473">
    <property type="entry name" value="EF-hand"/>
    <property type="match status" value="1"/>
</dbReference>
<feature type="signal peptide" evidence="2">
    <location>
        <begin position="1"/>
        <end position="17"/>
    </location>
</feature>
<dbReference type="PROSITE" id="PS50222">
    <property type="entry name" value="EF_HAND_2"/>
    <property type="match status" value="1"/>
</dbReference>
<dbReference type="InterPro" id="IPR002048">
    <property type="entry name" value="EF_hand_dom"/>
</dbReference>
<organism evidence="4 5">
    <name type="scientific">Lymnaea stagnalis</name>
    <name type="common">Great pond snail</name>
    <name type="synonym">Helix stagnalis</name>
    <dbReference type="NCBI Taxonomy" id="6523"/>
    <lineage>
        <taxon>Eukaryota</taxon>
        <taxon>Metazoa</taxon>
        <taxon>Spiralia</taxon>
        <taxon>Lophotrochozoa</taxon>
        <taxon>Mollusca</taxon>
        <taxon>Gastropoda</taxon>
        <taxon>Heterobranchia</taxon>
        <taxon>Euthyneura</taxon>
        <taxon>Panpulmonata</taxon>
        <taxon>Hygrophila</taxon>
        <taxon>Lymnaeoidea</taxon>
        <taxon>Lymnaeidae</taxon>
        <taxon>Lymnaea</taxon>
    </lineage>
</organism>
<accession>A0AAV2I7X2</accession>
<feature type="chain" id="PRO_5043864343" description="EF-hand domain-containing protein" evidence="2">
    <location>
        <begin position="18"/>
        <end position="140"/>
    </location>
</feature>